<accession>A0AAE0ABI4</accession>
<evidence type="ECO:0008006" key="3">
    <source>
        <dbReference type="Google" id="ProtNLM"/>
    </source>
</evidence>
<reference evidence="1" key="1">
    <citation type="journal article" date="2023" name="Plant J.">
        <title>Genome sequences and population genomics provide insights into the demographic history, inbreeding, and mutation load of two 'living fossil' tree species of Dipteronia.</title>
        <authorList>
            <person name="Feng Y."/>
            <person name="Comes H.P."/>
            <person name="Chen J."/>
            <person name="Zhu S."/>
            <person name="Lu R."/>
            <person name="Zhang X."/>
            <person name="Li P."/>
            <person name="Qiu J."/>
            <person name="Olsen K.M."/>
            <person name="Qiu Y."/>
        </authorList>
    </citation>
    <scope>NUCLEOTIDE SEQUENCE</scope>
    <source>
        <strain evidence="1">NBL</strain>
    </source>
</reference>
<evidence type="ECO:0000313" key="2">
    <source>
        <dbReference type="Proteomes" id="UP001281410"/>
    </source>
</evidence>
<gene>
    <name evidence="1" type="ORF">Dsin_021039</name>
</gene>
<proteinExistence type="predicted"/>
<sequence>MLRSVEILAPTRGLRQGDPMSHYLFFICIEGLSCLIRRAQDKGKIIRFKCIRKGSVISHLFFADNSLVFSKANDANCVTVRNVLENSDKASGQEINYAYAMGINIFRLPKGLIKEIQRLCTRIWCVSNGDIRKIHCCAWSRLCSAKSDGGLGFRNLETFNRALLASIFSKILTLSQLRLSKATILMTATSLMPLRSPLVPLGWDEYQHFVKEDVEEIMLIPIGSGCIEDTLIWHNKGNGIYIVKSGYSIGQELEKRSGASNNVSVSRWWSGF</sequence>
<dbReference type="EMBL" id="JANJYJ010000006">
    <property type="protein sequence ID" value="KAK3206993.1"/>
    <property type="molecule type" value="Genomic_DNA"/>
</dbReference>
<organism evidence="1 2">
    <name type="scientific">Dipteronia sinensis</name>
    <dbReference type="NCBI Taxonomy" id="43782"/>
    <lineage>
        <taxon>Eukaryota</taxon>
        <taxon>Viridiplantae</taxon>
        <taxon>Streptophyta</taxon>
        <taxon>Embryophyta</taxon>
        <taxon>Tracheophyta</taxon>
        <taxon>Spermatophyta</taxon>
        <taxon>Magnoliopsida</taxon>
        <taxon>eudicotyledons</taxon>
        <taxon>Gunneridae</taxon>
        <taxon>Pentapetalae</taxon>
        <taxon>rosids</taxon>
        <taxon>malvids</taxon>
        <taxon>Sapindales</taxon>
        <taxon>Sapindaceae</taxon>
        <taxon>Hippocastanoideae</taxon>
        <taxon>Acereae</taxon>
        <taxon>Dipteronia</taxon>
    </lineage>
</organism>
<dbReference type="AlphaFoldDB" id="A0AAE0ABI4"/>
<comment type="caution">
    <text evidence="1">The sequence shown here is derived from an EMBL/GenBank/DDBJ whole genome shotgun (WGS) entry which is preliminary data.</text>
</comment>
<keyword evidence="2" id="KW-1185">Reference proteome</keyword>
<dbReference type="PANTHER" id="PTHR33116:SF86">
    <property type="entry name" value="REVERSE TRANSCRIPTASE DOMAIN-CONTAINING PROTEIN"/>
    <property type="match status" value="1"/>
</dbReference>
<protein>
    <recommendedName>
        <fullName evidence="3">Reverse transcriptase domain-containing protein</fullName>
    </recommendedName>
</protein>
<evidence type="ECO:0000313" key="1">
    <source>
        <dbReference type="EMBL" id="KAK3206993.1"/>
    </source>
</evidence>
<dbReference type="PANTHER" id="PTHR33116">
    <property type="entry name" value="REVERSE TRANSCRIPTASE ZINC-BINDING DOMAIN-CONTAINING PROTEIN-RELATED-RELATED"/>
    <property type="match status" value="1"/>
</dbReference>
<name>A0AAE0ABI4_9ROSI</name>
<dbReference type="Proteomes" id="UP001281410">
    <property type="component" value="Unassembled WGS sequence"/>
</dbReference>